<keyword evidence="2" id="KW-1185">Reference proteome</keyword>
<comment type="caution">
    <text evidence="1">The sequence shown here is derived from an EMBL/GenBank/DDBJ whole genome shotgun (WGS) entry which is preliminary data.</text>
</comment>
<dbReference type="SUPFAM" id="SSF56059">
    <property type="entry name" value="Glutathione synthetase ATP-binding domain-like"/>
    <property type="match status" value="1"/>
</dbReference>
<evidence type="ECO:0008006" key="3">
    <source>
        <dbReference type="Google" id="ProtNLM"/>
    </source>
</evidence>
<dbReference type="PANTHER" id="PTHR39217:SF1">
    <property type="entry name" value="GLUTATHIONE SYNTHETASE"/>
    <property type="match status" value="1"/>
</dbReference>
<accession>A0ABP9RJW1</accession>
<name>A0ABP9RJW1_9ACTN</name>
<evidence type="ECO:0000313" key="2">
    <source>
        <dbReference type="Proteomes" id="UP001501570"/>
    </source>
</evidence>
<organism evidence="1 2">
    <name type="scientific">Rugosimonospora acidiphila</name>
    <dbReference type="NCBI Taxonomy" id="556531"/>
    <lineage>
        <taxon>Bacteria</taxon>
        <taxon>Bacillati</taxon>
        <taxon>Actinomycetota</taxon>
        <taxon>Actinomycetes</taxon>
        <taxon>Micromonosporales</taxon>
        <taxon>Micromonosporaceae</taxon>
        <taxon>Rugosimonospora</taxon>
    </lineage>
</organism>
<dbReference type="Gene3D" id="3.30.470.20">
    <property type="entry name" value="ATP-grasp fold, B domain"/>
    <property type="match status" value="1"/>
</dbReference>
<dbReference type="RefSeq" id="WP_345625890.1">
    <property type="nucleotide sequence ID" value="NZ_BAABJQ010000002.1"/>
</dbReference>
<dbReference type="EMBL" id="BAABJQ010000002">
    <property type="protein sequence ID" value="GAA5178646.1"/>
    <property type="molecule type" value="Genomic_DNA"/>
</dbReference>
<dbReference type="PANTHER" id="PTHR39217">
    <property type="match status" value="1"/>
</dbReference>
<dbReference type="Proteomes" id="UP001501570">
    <property type="component" value="Unassembled WGS sequence"/>
</dbReference>
<proteinExistence type="predicted"/>
<gene>
    <name evidence="1" type="ORF">GCM10023322_06300</name>
</gene>
<reference evidence="2" key="1">
    <citation type="journal article" date="2019" name="Int. J. Syst. Evol. Microbiol.">
        <title>The Global Catalogue of Microorganisms (GCM) 10K type strain sequencing project: providing services to taxonomists for standard genome sequencing and annotation.</title>
        <authorList>
            <consortium name="The Broad Institute Genomics Platform"/>
            <consortium name="The Broad Institute Genome Sequencing Center for Infectious Disease"/>
            <person name="Wu L."/>
            <person name="Ma J."/>
        </authorList>
    </citation>
    <scope>NUCLEOTIDE SEQUENCE [LARGE SCALE GENOMIC DNA]</scope>
    <source>
        <strain evidence="2">JCM 18304</strain>
    </source>
</reference>
<protein>
    <recommendedName>
        <fullName evidence="3">ATP-grasp domain-containing protein</fullName>
    </recommendedName>
</protein>
<sequence>MVEQRVALVTAARLGEGMEDTVELIEQLRRAGAEADLPVWNAPEVAWDGYTSVHLHSPWDYSEHLDGFLGWLGSEQVGGRTSNDASLIAWNTDKRYLLELQERGVALPRTVLGLTGSALSAQRLRDELGECRIVVKPTISAGGRRAWLCDSPELAYQTIQRQAPAEAVLAQVYEADIETLGEFSAVYLGGELSHVVRKTPAAGDFRVQGHFGGRTEPVAATDWIARYCAAVLAAAPSAPAYARVDFLVDRAGDPKLMELELVEPDLFLRYCPRSYQRLTQLLLHRT</sequence>
<evidence type="ECO:0000313" key="1">
    <source>
        <dbReference type="EMBL" id="GAA5178646.1"/>
    </source>
</evidence>
<dbReference type="InterPro" id="IPR053191">
    <property type="entry name" value="DcsG_Biosynth_Enzyme"/>
</dbReference>